<feature type="coiled-coil region" evidence="1">
    <location>
        <begin position="130"/>
        <end position="175"/>
    </location>
</feature>
<dbReference type="InterPro" id="IPR006571">
    <property type="entry name" value="TLDc_dom"/>
</dbReference>
<dbReference type="PROSITE" id="PS51886">
    <property type="entry name" value="TLDC"/>
    <property type="match status" value="1"/>
</dbReference>
<dbReference type="PhylomeDB" id="A0A0G4FBU9"/>
<protein>
    <recommendedName>
        <fullName evidence="2">TLDc domain-containing protein</fullName>
    </recommendedName>
</protein>
<dbReference type="CDD" id="cd22249">
    <property type="entry name" value="UDM1_RNF168_RNF169-like"/>
    <property type="match status" value="1"/>
</dbReference>
<evidence type="ECO:0000259" key="2">
    <source>
        <dbReference type="PROSITE" id="PS51886"/>
    </source>
</evidence>
<reference evidence="3" key="1">
    <citation type="submission" date="2014-11" db="EMBL/GenBank/DDBJ databases">
        <authorList>
            <person name="Otto D Thomas"/>
            <person name="Naeem Raeece"/>
        </authorList>
    </citation>
    <scope>NUCLEOTIDE SEQUENCE</scope>
</reference>
<accession>A0A0G4FBU9</accession>
<name>A0A0G4FBU9_9ALVE</name>
<gene>
    <name evidence="3" type="ORF">Cvel_16205</name>
</gene>
<feature type="domain" description="TLDc" evidence="2">
    <location>
        <begin position="193"/>
        <end position="364"/>
    </location>
</feature>
<dbReference type="EMBL" id="CDMZ01000263">
    <property type="protein sequence ID" value="CEM10460.1"/>
    <property type="molecule type" value="Genomic_DNA"/>
</dbReference>
<dbReference type="AlphaFoldDB" id="A0A0G4FBU9"/>
<evidence type="ECO:0000313" key="3">
    <source>
        <dbReference type="EMBL" id="CEM10460.1"/>
    </source>
</evidence>
<proteinExistence type="predicted"/>
<dbReference type="SMART" id="SM00584">
    <property type="entry name" value="TLDc"/>
    <property type="match status" value="1"/>
</dbReference>
<evidence type="ECO:0000256" key="1">
    <source>
        <dbReference type="SAM" id="Coils"/>
    </source>
</evidence>
<keyword evidence="1" id="KW-0175">Coiled coil</keyword>
<dbReference type="Pfam" id="PF07534">
    <property type="entry name" value="TLD"/>
    <property type="match status" value="1"/>
</dbReference>
<organism evidence="3">
    <name type="scientific">Chromera velia CCMP2878</name>
    <dbReference type="NCBI Taxonomy" id="1169474"/>
    <lineage>
        <taxon>Eukaryota</taxon>
        <taxon>Sar</taxon>
        <taxon>Alveolata</taxon>
        <taxon>Colpodellida</taxon>
        <taxon>Chromeraceae</taxon>
        <taxon>Chromera</taxon>
    </lineage>
</organism>
<dbReference type="VEuPathDB" id="CryptoDB:Cvel_16205"/>
<sequence length="364" mass="40510">MCFCPDCKQKMDDTPSRIAACHAENLALVGEIESIETVKSFSYSIDWPDASEARFIFKPKVTEYVRNESIVSFLSDWRFGKELKEDFVDLFNDCLNWKPQTWEEVKKLNEDILRVVNKYLLLSEFGEKAKEALEGELSKYLENLEVLREVLVRVKEEVTARTSRLEEVKQNVEEMAKKTNECLAICGIRPPPSFIGSYVLSSPEQRSTLATWYSGEWRLVYRGTRDGMNAQAFHAKADGLGPTLTLIRCGDNVFGGYTKVPWGIGGFYASDSTARLFTLHSTLGLDPVQFPVKDADRAVYLHPQLGPCFGSGHDLNCFQSGSPLCTVNLGQSFDNLSLKGGAYALLGGSGGACAIGDIEVYTKV</sequence>